<evidence type="ECO:0000256" key="5">
    <source>
        <dbReference type="ARBA" id="ARBA00022692"/>
    </source>
</evidence>
<proteinExistence type="inferred from homology"/>
<comment type="caution">
    <text evidence="9">The sequence shown here is derived from an EMBL/GenBank/DDBJ whole genome shotgun (WGS) entry which is preliminary data.</text>
</comment>
<keyword evidence="7 8" id="KW-0472">Membrane</keyword>
<evidence type="ECO:0000256" key="4">
    <source>
        <dbReference type="ARBA" id="ARBA00022475"/>
    </source>
</evidence>
<keyword evidence="6 8" id="KW-1133">Transmembrane helix</keyword>
<keyword evidence="4" id="KW-1003">Cell membrane</keyword>
<reference evidence="9 10" key="1">
    <citation type="submission" date="2020-02" db="EMBL/GenBank/DDBJ databases">
        <authorList>
            <person name="Sun Q."/>
        </authorList>
    </citation>
    <scope>NUCLEOTIDE SEQUENCE [LARGE SCALE GENOMIC DNA]</scope>
    <source>
        <strain evidence="9 10">YIM 13062</strain>
    </source>
</reference>
<feature type="transmembrane region" description="Helical" evidence="8">
    <location>
        <begin position="205"/>
        <end position="223"/>
    </location>
</feature>
<name>A0A846TN48_9MICC</name>
<evidence type="ECO:0000313" key="10">
    <source>
        <dbReference type="Proteomes" id="UP000521379"/>
    </source>
</evidence>
<comment type="subcellular location">
    <subcellularLocation>
        <location evidence="1">Cell membrane</location>
        <topology evidence="1">Multi-pass membrane protein</topology>
    </subcellularLocation>
</comment>
<sequence>MHAVRSEIRHGVTLSLAAGLGLFPLGVAFGLLVHQAGFPWWLAPAMSVAGFAGSLELLMVGLISAGTPLLTIALTTFLVNFRHVFYSFSFPLHVVPNPLAKVYSVYAMIDEAYAVTAAQPQGWTGRRLLAMQFSFHLYWIVGGLVGVLAGSLLPAPIAGLEFALCALFITLTLDAARSRAQVPSLLLAAASSAVAYLVIPDSALFVALLLFVFLLVLRFLLAVRSGRFGSSARDSGVV</sequence>
<dbReference type="InterPro" id="IPR011606">
    <property type="entry name" value="Brnchd-chn_aa_trnsp_permease"/>
</dbReference>
<dbReference type="PANTHER" id="PTHR34979:SF1">
    <property type="entry name" value="INNER MEMBRANE PROTEIN YGAZ"/>
    <property type="match status" value="1"/>
</dbReference>
<gene>
    <name evidence="9" type="ORF">GTW58_12010</name>
</gene>
<evidence type="ECO:0000256" key="2">
    <source>
        <dbReference type="ARBA" id="ARBA00010735"/>
    </source>
</evidence>
<evidence type="ECO:0000256" key="8">
    <source>
        <dbReference type="SAM" id="Phobius"/>
    </source>
</evidence>
<evidence type="ECO:0000256" key="6">
    <source>
        <dbReference type="ARBA" id="ARBA00022989"/>
    </source>
</evidence>
<evidence type="ECO:0000313" key="9">
    <source>
        <dbReference type="EMBL" id="NKE10638.1"/>
    </source>
</evidence>
<dbReference type="Proteomes" id="UP000521379">
    <property type="component" value="Unassembled WGS sequence"/>
</dbReference>
<feature type="transmembrane region" description="Helical" evidence="8">
    <location>
        <begin position="57"/>
        <end position="79"/>
    </location>
</feature>
<evidence type="ECO:0000256" key="7">
    <source>
        <dbReference type="ARBA" id="ARBA00023136"/>
    </source>
</evidence>
<accession>A0A846TN48</accession>
<protein>
    <submittedName>
        <fullName evidence="9">AzlC family ABC transporter permease</fullName>
    </submittedName>
</protein>
<organism evidence="9 10">
    <name type="scientific">Kocuria subflava</name>
    <dbReference type="NCBI Taxonomy" id="1736139"/>
    <lineage>
        <taxon>Bacteria</taxon>
        <taxon>Bacillati</taxon>
        <taxon>Actinomycetota</taxon>
        <taxon>Actinomycetes</taxon>
        <taxon>Micrococcales</taxon>
        <taxon>Micrococcaceae</taxon>
        <taxon>Kocuria</taxon>
    </lineage>
</organism>
<keyword evidence="5 8" id="KW-0812">Transmembrane</keyword>
<dbReference type="AlphaFoldDB" id="A0A846TN48"/>
<dbReference type="Pfam" id="PF03591">
    <property type="entry name" value="AzlC"/>
    <property type="match status" value="1"/>
</dbReference>
<keyword evidence="3" id="KW-0813">Transport</keyword>
<dbReference type="RefSeq" id="WP_119933676.1">
    <property type="nucleotide sequence ID" value="NZ_JAAVUN010000035.1"/>
</dbReference>
<feature type="transmembrane region" description="Helical" evidence="8">
    <location>
        <begin position="128"/>
        <end position="149"/>
    </location>
</feature>
<keyword evidence="10" id="KW-1185">Reference proteome</keyword>
<dbReference type="GO" id="GO:0005886">
    <property type="term" value="C:plasma membrane"/>
    <property type="evidence" value="ECO:0007669"/>
    <property type="project" value="UniProtKB-SubCell"/>
</dbReference>
<comment type="similarity">
    <text evidence="2">Belongs to the AzlC family.</text>
</comment>
<dbReference type="PANTHER" id="PTHR34979">
    <property type="entry name" value="INNER MEMBRANE PROTEIN YGAZ"/>
    <property type="match status" value="1"/>
</dbReference>
<dbReference type="EMBL" id="JAAVUN010000035">
    <property type="protein sequence ID" value="NKE10638.1"/>
    <property type="molecule type" value="Genomic_DNA"/>
</dbReference>
<feature type="transmembrane region" description="Helical" evidence="8">
    <location>
        <begin position="12"/>
        <end position="37"/>
    </location>
</feature>
<dbReference type="GO" id="GO:1903785">
    <property type="term" value="P:L-valine transmembrane transport"/>
    <property type="evidence" value="ECO:0007669"/>
    <property type="project" value="TreeGrafter"/>
</dbReference>
<evidence type="ECO:0000256" key="1">
    <source>
        <dbReference type="ARBA" id="ARBA00004651"/>
    </source>
</evidence>
<evidence type="ECO:0000256" key="3">
    <source>
        <dbReference type="ARBA" id="ARBA00022448"/>
    </source>
</evidence>